<sequence>MIDGTIDPINDAATTEDHTMKPTYPLRYSSGRTIVDNDNRAVLIGVREVVAYQGSDGAQIHPSLSPTATDEFVKELIRCFNIVHAND</sequence>
<gene>
    <name evidence="1" type="ORF">UFOVP75_20</name>
</gene>
<accession>A0A6J5L090</accession>
<protein>
    <submittedName>
        <fullName evidence="1">Uncharacterized protein</fullName>
    </submittedName>
</protein>
<proteinExistence type="predicted"/>
<organism evidence="1">
    <name type="scientific">uncultured Caudovirales phage</name>
    <dbReference type="NCBI Taxonomy" id="2100421"/>
    <lineage>
        <taxon>Viruses</taxon>
        <taxon>Duplodnaviria</taxon>
        <taxon>Heunggongvirae</taxon>
        <taxon>Uroviricota</taxon>
        <taxon>Caudoviricetes</taxon>
        <taxon>Peduoviridae</taxon>
        <taxon>Maltschvirus</taxon>
        <taxon>Maltschvirus maltsch</taxon>
    </lineage>
</organism>
<dbReference type="EMBL" id="LR796209">
    <property type="protein sequence ID" value="CAB4126646.1"/>
    <property type="molecule type" value="Genomic_DNA"/>
</dbReference>
<evidence type="ECO:0000313" key="1">
    <source>
        <dbReference type="EMBL" id="CAB4126646.1"/>
    </source>
</evidence>
<reference evidence="1" key="1">
    <citation type="submission" date="2020-04" db="EMBL/GenBank/DDBJ databases">
        <authorList>
            <person name="Chiriac C."/>
            <person name="Salcher M."/>
            <person name="Ghai R."/>
            <person name="Kavagutti S V."/>
        </authorList>
    </citation>
    <scope>NUCLEOTIDE SEQUENCE</scope>
</reference>
<name>A0A6J5L090_9CAUD</name>